<evidence type="ECO:0000313" key="3">
    <source>
        <dbReference type="Proteomes" id="UP001623592"/>
    </source>
</evidence>
<proteinExistence type="predicted"/>
<dbReference type="InterPro" id="IPR012902">
    <property type="entry name" value="N_methyl_site"/>
</dbReference>
<dbReference type="InterPro" id="IPR045584">
    <property type="entry name" value="Pilin-like"/>
</dbReference>
<dbReference type="EMBL" id="JBJIAA010000016">
    <property type="protein sequence ID" value="MFL0252260.1"/>
    <property type="molecule type" value="Genomic_DNA"/>
</dbReference>
<reference evidence="2 3" key="1">
    <citation type="submission" date="2024-11" db="EMBL/GenBank/DDBJ databases">
        <authorList>
            <person name="Heng Y.C."/>
            <person name="Lim A.C.H."/>
            <person name="Lee J.K.Y."/>
            <person name="Kittelmann S."/>
        </authorList>
    </citation>
    <scope>NUCLEOTIDE SEQUENCE [LARGE SCALE GENOMIC DNA]</scope>
    <source>
        <strain evidence="2 3">WILCCON 0114</strain>
    </source>
</reference>
<dbReference type="NCBIfam" id="TIGR02532">
    <property type="entry name" value="IV_pilin_GFxxxE"/>
    <property type="match status" value="1"/>
</dbReference>
<keyword evidence="1" id="KW-1133">Transmembrane helix</keyword>
<dbReference type="PROSITE" id="PS00409">
    <property type="entry name" value="PROKAR_NTER_METHYL"/>
    <property type="match status" value="1"/>
</dbReference>
<keyword evidence="3" id="KW-1185">Reference proteome</keyword>
<evidence type="ECO:0000313" key="2">
    <source>
        <dbReference type="EMBL" id="MFL0252260.1"/>
    </source>
</evidence>
<dbReference type="Pfam" id="PF07963">
    <property type="entry name" value="N_methyl"/>
    <property type="match status" value="1"/>
</dbReference>
<dbReference type="Gene3D" id="3.30.700.10">
    <property type="entry name" value="Glycoprotein, Type 4 Pilin"/>
    <property type="match status" value="1"/>
</dbReference>
<sequence>MELYLKSRKKGFTLIELITVVSIIMILALLLIPNVIGYINKSKISVVKNDAKTVLNVIKTAQVSSDDSQNIITYKDAIDNSKGGDPNFKISKEPPANLSNIDEDTLQGIIDNKSSDWKDYEKYYGN</sequence>
<dbReference type="RefSeq" id="WP_406788916.1">
    <property type="nucleotide sequence ID" value="NZ_JBJIAA010000016.1"/>
</dbReference>
<name>A0ABW8TL72_9CLOT</name>
<evidence type="ECO:0000256" key="1">
    <source>
        <dbReference type="SAM" id="Phobius"/>
    </source>
</evidence>
<comment type="caution">
    <text evidence="2">The sequence shown here is derived from an EMBL/GenBank/DDBJ whole genome shotgun (WGS) entry which is preliminary data.</text>
</comment>
<keyword evidence="1" id="KW-0472">Membrane</keyword>
<dbReference type="SUPFAM" id="SSF54523">
    <property type="entry name" value="Pili subunits"/>
    <property type="match status" value="1"/>
</dbReference>
<protein>
    <submittedName>
        <fullName evidence="2">Prepilin-type N-terminal cleavage/methylation domain-containing protein</fullName>
    </submittedName>
</protein>
<feature type="transmembrane region" description="Helical" evidence="1">
    <location>
        <begin position="12"/>
        <end position="32"/>
    </location>
</feature>
<keyword evidence="1" id="KW-0812">Transmembrane</keyword>
<organism evidence="2 3">
    <name type="scientific">Clostridium neuense</name>
    <dbReference type="NCBI Taxonomy" id="1728934"/>
    <lineage>
        <taxon>Bacteria</taxon>
        <taxon>Bacillati</taxon>
        <taxon>Bacillota</taxon>
        <taxon>Clostridia</taxon>
        <taxon>Eubacteriales</taxon>
        <taxon>Clostridiaceae</taxon>
        <taxon>Clostridium</taxon>
    </lineage>
</organism>
<gene>
    <name evidence="2" type="ORF">ACJDT4_17745</name>
</gene>
<dbReference type="Proteomes" id="UP001623592">
    <property type="component" value="Unassembled WGS sequence"/>
</dbReference>
<accession>A0ABW8TL72</accession>